<dbReference type="EMBL" id="JAPESX010001503">
    <property type="protein sequence ID" value="KAJ8113648.1"/>
    <property type="molecule type" value="Genomic_DNA"/>
</dbReference>
<evidence type="ECO:0000313" key="2">
    <source>
        <dbReference type="Proteomes" id="UP001153334"/>
    </source>
</evidence>
<reference evidence="1" key="1">
    <citation type="submission" date="2022-11" db="EMBL/GenBank/DDBJ databases">
        <title>Genome Sequence of Nemania bipapillata.</title>
        <authorList>
            <person name="Buettner E."/>
        </authorList>
    </citation>
    <scope>NUCLEOTIDE SEQUENCE</scope>
    <source>
        <strain evidence="1">CP14</strain>
    </source>
</reference>
<organism evidence="1 2">
    <name type="scientific">Nemania bipapillata</name>
    <dbReference type="NCBI Taxonomy" id="110536"/>
    <lineage>
        <taxon>Eukaryota</taxon>
        <taxon>Fungi</taxon>
        <taxon>Dikarya</taxon>
        <taxon>Ascomycota</taxon>
        <taxon>Pezizomycotina</taxon>
        <taxon>Sordariomycetes</taxon>
        <taxon>Xylariomycetidae</taxon>
        <taxon>Xylariales</taxon>
        <taxon>Xylariaceae</taxon>
        <taxon>Nemania</taxon>
    </lineage>
</organism>
<sequence length="100" mass="11393">MTPESLSRERTLLKRKLEAYIRSVERALRPAPPTPTETLASEGMLHYLITTVPRTMEEFRRAPGMPRLLKACEAARMDVWRAFEKWTQNPRGGAGAVPSR</sequence>
<name>A0ACC2IES7_9PEZI</name>
<dbReference type="Proteomes" id="UP001153334">
    <property type="component" value="Unassembled WGS sequence"/>
</dbReference>
<keyword evidence="2" id="KW-1185">Reference proteome</keyword>
<evidence type="ECO:0000313" key="1">
    <source>
        <dbReference type="EMBL" id="KAJ8113648.1"/>
    </source>
</evidence>
<gene>
    <name evidence="1" type="ORF">ONZ43_g5109</name>
</gene>
<proteinExistence type="predicted"/>
<comment type="caution">
    <text evidence="1">The sequence shown here is derived from an EMBL/GenBank/DDBJ whole genome shotgun (WGS) entry which is preliminary data.</text>
</comment>
<protein>
    <submittedName>
        <fullName evidence="1">Uncharacterized protein</fullName>
    </submittedName>
</protein>
<accession>A0ACC2IES7</accession>